<evidence type="ECO:0000256" key="4">
    <source>
        <dbReference type="ARBA" id="ARBA00023136"/>
    </source>
</evidence>
<keyword evidence="2 6" id="KW-0812">Transmembrane</keyword>
<dbReference type="PANTHER" id="PTHR23502">
    <property type="entry name" value="MAJOR FACILITATOR SUPERFAMILY"/>
    <property type="match status" value="1"/>
</dbReference>
<accession>A0A0C2IZ08</accession>
<protein>
    <recommendedName>
        <fullName evidence="7">Major facilitator superfamily (MFS) profile domain-containing protein</fullName>
    </recommendedName>
</protein>
<feature type="transmembrane region" description="Helical" evidence="6">
    <location>
        <begin position="109"/>
        <end position="128"/>
    </location>
</feature>
<evidence type="ECO:0000256" key="1">
    <source>
        <dbReference type="ARBA" id="ARBA00004141"/>
    </source>
</evidence>
<feature type="compositionally biased region" description="Polar residues" evidence="5">
    <location>
        <begin position="74"/>
        <end position="85"/>
    </location>
</feature>
<dbReference type="InterPro" id="IPR036259">
    <property type="entry name" value="MFS_trans_sf"/>
</dbReference>
<dbReference type="OrthoDB" id="446368at2759"/>
<keyword evidence="3 6" id="KW-1133">Transmembrane helix</keyword>
<evidence type="ECO:0000313" key="8">
    <source>
        <dbReference type="EMBL" id="KIH94351.1"/>
    </source>
</evidence>
<dbReference type="PROSITE" id="PS50850">
    <property type="entry name" value="MFS"/>
    <property type="match status" value="1"/>
</dbReference>
<dbReference type="AlphaFoldDB" id="A0A0C2IZ08"/>
<evidence type="ECO:0000313" key="9">
    <source>
        <dbReference type="Proteomes" id="UP000031575"/>
    </source>
</evidence>
<dbReference type="InterPro" id="IPR020846">
    <property type="entry name" value="MFS_dom"/>
</dbReference>
<evidence type="ECO:0000256" key="2">
    <source>
        <dbReference type="ARBA" id="ARBA00022692"/>
    </source>
</evidence>
<feature type="compositionally biased region" description="Polar residues" evidence="5">
    <location>
        <begin position="1"/>
        <end position="21"/>
    </location>
</feature>
<dbReference type="PANTHER" id="PTHR23502:SF74">
    <property type="entry name" value="MAJOR FACILITATOR SUPERFAMILY (MFS) PROFILE DOMAIN-CONTAINING PROTEIN"/>
    <property type="match status" value="1"/>
</dbReference>
<comment type="subcellular location">
    <subcellularLocation>
        <location evidence="1">Membrane</location>
        <topology evidence="1">Multi-pass membrane protein</topology>
    </subcellularLocation>
</comment>
<feature type="domain" description="Major facilitator superfamily (MFS) profile" evidence="7">
    <location>
        <begin position="110"/>
        <end position="186"/>
    </location>
</feature>
<organism evidence="8 9">
    <name type="scientific">Sporothrix brasiliensis 5110</name>
    <dbReference type="NCBI Taxonomy" id="1398154"/>
    <lineage>
        <taxon>Eukaryota</taxon>
        <taxon>Fungi</taxon>
        <taxon>Dikarya</taxon>
        <taxon>Ascomycota</taxon>
        <taxon>Pezizomycotina</taxon>
        <taxon>Sordariomycetes</taxon>
        <taxon>Sordariomycetidae</taxon>
        <taxon>Ophiostomatales</taxon>
        <taxon>Ophiostomataceae</taxon>
        <taxon>Sporothrix</taxon>
    </lineage>
</organism>
<sequence length="186" mass="20737">MDDKSSSTAAVHQNKQAIGQNETDRIQQHDGLYQIISAIDEKDAKDRYREEAADNTVGERIQLDDDGTKRPEDNQQTPSLSNSENETLIVAWEENDPENPYNWSKTRKIILLITTMTSIINSTMGSALPSNAVPYMAKEWGVTSSTQMVLPVSTYLVGYILGPLVWAPLSEQYGRRALVLVTFVSS</sequence>
<evidence type="ECO:0000256" key="3">
    <source>
        <dbReference type="ARBA" id="ARBA00022989"/>
    </source>
</evidence>
<dbReference type="Gene3D" id="1.20.1250.20">
    <property type="entry name" value="MFS general substrate transporter like domains"/>
    <property type="match status" value="1"/>
</dbReference>
<name>A0A0C2IZ08_9PEZI</name>
<dbReference type="EMBL" id="AWTV01000004">
    <property type="protein sequence ID" value="KIH94351.1"/>
    <property type="molecule type" value="Genomic_DNA"/>
</dbReference>
<dbReference type="GO" id="GO:0005886">
    <property type="term" value="C:plasma membrane"/>
    <property type="evidence" value="ECO:0007669"/>
    <property type="project" value="TreeGrafter"/>
</dbReference>
<reference evidence="8 9" key="1">
    <citation type="journal article" date="2014" name="BMC Genomics">
        <title>Comparative genomics of the major fungal agents of human and animal Sporotrichosis: Sporothrix schenckii and Sporothrix brasiliensis.</title>
        <authorList>
            <person name="Teixeira M.M."/>
            <person name="de Almeida L.G."/>
            <person name="Kubitschek-Barreira P."/>
            <person name="Alves F.L."/>
            <person name="Kioshima E.S."/>
            <person name="Abadio A.K."/>
            <person name="Fernandes L."/>
            <person name="Derengowski L.S."/>
            <person name="Ferreira K.S."/>
            <person name="Souza R.C."/>
            <person name="Ruiz J.C."/>
            <person name="de Andrade N.C."/>
            <person name="Paes H.C."/>
            <person name="Nicola A.M."/>
            <person name="Albuquerque P."/>
            <person name="Gerber A.L."/>
            <person name="Martins V.P."/>
            <person name="Peconick L.D."/>
            <person name="Neto A.V."/>
            <person name="Chaucanez C.B."/>
            <person name="Silva P.A."/>
            <person name="Cunha O.L."/>
            <person name="de Oliveira F.F."/>
            <person name="dos Santos T.C."/>
            <person name="Barros A.L."/>
            <person name="Soares M.A."/>
            <person name="de Oliveira L.M."/>
            <person name="Marini M.M."/>
            <person name="Villalobos-Duno H."/>
            <person name="Cunha M.M."/>
            <person name="de Hoog S."/>
            <person name="da Silveira J.F."/>
            <person name="Henrissat B."/>
            <person name="Nino-Vega G.A."/>
            <person name="Cisalpino P.S."/>
            <person name="Mora-Montes H.M."/>
            <person name="Almeida S.R."/>
            <person name="Stajich J.E."/>
            <person name="Lopes-Bezerra L.M."/>
            <person name="Vasconcelos A.T."/>
            <person name="Felipe M.S."/>
        </authorList>
    </citation>
    <scope>NUCLEOTIDE SEQUENCE [LARGE SCALE GENOMIC DNA]</scope>
    <source>
        <strain evidence="8 9">5110</strain>
    </source>
</reference>
<dbReference type="SUPFAM" id="SSF103473">
    <property type="entry name" value="MFS general substrate transporter"/>
    <property type="match status" value="1"/>
</dbReference>
<evidence type="ECO:0000259" key="7">
    <source>
        <dbReference type="PROSITE" id="PS50850"/>
    </source>
</evidence>
<dbReference type="Proteomes" id="UP000031575">
    <property type="component" value="Unassembled WGS sequence"/>
</dbReference>
<dbReference type="HOGENOM" id="CLU_1455283_0_0_1"/>
<evidence type="ECO:0000256" key="5">
    <source>
        <dbReference type="SAM" id="MobiDB-lite"/>
    </source>
</evidence>
<dbReference type="GeneID" id="63679388"/>
<keyword evidence="9" id="KW-1185">Reference proteome</keyword>
<feature type="compositionally biased region" description="Basic and acidic residues" evidence="5">
    <location>
        <begin position="61"/>
        <end position="73"/>
    </location>
</feature>
<feature type="region of interest" description="Disordered" evidence="5">
    <location>
        <begin position="43"/>
        <end position="85"/>
    </location>
</feature>
<dbReference type="GO" id="GO:0022857">
    <property type="term" value="F:transmembrane transporter activity"/>
    <property type="evidence" value="ECO:0007669"/>
    <property type="project" value="InterPro"/>
</dbReference>
<gene>
    <name evidence="8" type="ORF">SPBR_06205</name>
</gene>
<feature type="transmembrane region" description="Helical" evidence="6">
    <location>
        <begin position="148"/>
        <end position="169"/>
    </location>
</feature>
<evidence type="ECO:0000256" key="6">
    <source>
        <dbReference type="SAM" id="Phobius"/>
    </source>
</evidence>
<proteinExistence type="predicted"/>
<feature type="region of interest" description="Disordered" evidence="5">
    <location>
        <begin position="1"/>
        <end position="26"/>
    </location>
</feature>
<keyword evidence="4 6" id="KW-0472">Membrane</keyword>
<dbReference type="RefSeq" id="XP_040622361.1">
    <property type="nucleotide sequence ID" value="XM_040764467.1"/>
</dbReference>
<feature type="compositionally biased region" description="Basic and acidic residues" evidence="5">
    <location>
        <begin position="43"/>
        <end position="52"/>
    </location>
</feature>
<comment type="caution">
    <text evidence="8">The sequence shown here is derived from an EMBL/GenBank/DDBJ whole genome shotgun (WGS) entry which is preliminary data.</text>
</comment>
<dbReference type="VEuPathDB" id="FungiDB:SPBR_06205"/>